<feature type="non-terminal residue" evidence="1">
    <location>
        <position position="1"/>
    </location>
</feature>
<organism evidence="1 2">
    <name type="scientific">Porites lobata</name>
    <dbReference type="NCBI Taxonomy" id="104759"/>
    <lineage>
        <taxon>Eukaryota</taxon>
        <taxon>Metazoa</taxon>
        <taxon>Cnidaria</taxon>
        <taxon>Anthozoa</taxon>
        <taxon>Hexacorallia</taxon>
        <taxon>Scleractinia</taxon>
        <taxon>Fungiina</taxon>
        <taxon>Poritidae</taxon>
        <taxon>Porites</taxon>
    </lineage>
</organism>
<dbReference type="EMBL" id="CALNXK010000019">
    <property type="protein sequence ID" value="CAH3107011.1"/>
    <property type="molecule type" value="Genomic_DNA"/>
</dbReference>
<dbReference type="Gene3D" id="3.40.395.10">
    <property type="entry name" value="Adenoviral Proteinase, Chain A"/>
    <property type="match status" value="1"/>
</dbReference>
<gene>
    <name evidence="1" type="ORF">PLOB_00015051</name>
</gene>
<evidence type="ECO:0000313" key="2">
    <source>
        <dbReference type="Proteomes" id="UP001159405"/>
    </source>
</evidence>
<keyword evidence="2" id="KW-1185">Reference proteome</keyword>
<dbReference type="Proteomes" id="UP001159405">
    <property type="component" value="Unassembled WGS sequence"/>
</dbReference>
<reference evidence="1 2" key="1">
    <citation type="submission" date="2022-05" db="EMBL/GenBank/DDBJ databases">
        <authorList>
            <consortium name="Genoscope - CEA"/>
            <person name="William W."/>
        </authorList>
    </citation>
    <scope>NUCLEOTIDE SEQUENCE [LARGE SCALE GENOMIC DNA]</scope>
</reference>
<name>A0ABN8NGB7_9CNID</name>
<accession>A0ABN8NGB7</accession>
<comment type="caution">
    <text evidence="1">The sequence shown here is derived from an EMBL/GenBank/DDBJ whole genome shotgun (WGS) entry which is preliminary data.</text>
</comment>
<protein>
    <submittedName>
        <fullName evidence="1">Uncharacterized protein</fullName>
    </submittedName>
</protein>
<sequence>GTNWQTITFTDGMYSYSDINDYIHQYMSQKSHHSTDSSGKKTYSINLTFILSTYRVLVSLEGDYQLDLRGTEFGDLIGFEKKLITKTEYGSKLPNITNSIDVLNINTTAITNSIVNGLNTNNLAVIPTDNLTRKLTLTDGQKSKLASAIINQSPLTLGLKHSHLQGSDELMLTKRQINKIKKSLANGTGSDIKISKTQIRRSVKHGGNLFSSLASLRAKVLPYAIKGISKAVPALVTGAATALGEIGLNKIFGKGITIPPQFFPMLPPLVREFTKSQINQINKAYQTGGQLVIKPTQGGFLGTLAFIGIPMAISLVSKMFGGGLQVDRRGSSNTANVYVPPTDGGGYPYRSPPFIGTWENPIGTGVKKKSPKGIYSRDGLPKKIKKECGIINLDDITGPGTHWVCYRNIDSVVEYFDPFGLIMPNEALEYFNTSGKRIVYSIDEIQNRSTVLCGYWCLYYLFERQQGKSILDVIHNPHFDNDNSDFIKSYFGGYIF</sequence>
<evidence type="ECO:0000313" key="1">
    <source>
        <dbReference type="EMBL" id="CAH3107011.1"/>
    </source>
</evidence>
<proteinExistence type="predicted"/>